<dbReference type="PANTHER" id="PTHR34383:SF3">
    <property type="entry name" value="POLYPHOSPHATE:AMP PHOSPHOTRANSFERASE"/>
    <property type="match status" value="1"/>
</dbReference>
<name>D1B8G7_THEAS</name>
<dbReference type="Pfam" id="PF03976">
    <property type="entry name" value="PPK2"/>
    <property type="match status" value="2"/>
</dbReference>
<dbReference type="NCBIfam" id="TIGR03708">
    <property type="entry name" value="poly_P_AMP_trns"/>
    <property type="match status" value="1"/>
</dbReference>
<dbReference type="OrthoDB" id="9775224at2"/>
<dbReference type="EMBL" id="CP001818">
    <property type="protein sequence ID" value="ACZ18570.1"/>
    <property type="molecule type" value="Genomic_DNA"/>
</dbReference>
<dbReference type="InterPro" id="IPR027417">
    <property type="entry name" value="P-loop_NTPase"/>
</dbReference>
<dbReference type="HOGENOM" id="CLU_033786_0_2_0"/>
<sequence length="486" mass="57636">MLEKVDLDRKLSKEEFKSLWPPLREKLGEAQRMTKELGIPVMIVFEGWDGAGKGTLMNELIQALDPRGFEVHNVKPDQERLWPPMRRFFQTTPPRGKIGIYNRSWYRRILDGEESDRVFDEITSFERQLAQDGYCIIKLFLHISKKEQRKRLKALEENHATSWRVTQEDWENHRRYDEIAQRVERMIHRTDKGHAPWTLVESHQREYATIKIAQTVLEGLERAVKEAQGRAQSPRVVSSGLGVERALKTSIFKSLDMDQSLSEETYKKELKECQRRLRDVQYSLYKVRRPLVIVFEGMDAAGKGGCIKRLTQNLDPRGYQVVPTSAPNDWERAHHYLWRFWESFPKGGHVGIYDRSWYGRVLVERIEGFCSEEEWRRAFGEINEMERQWADFGAIIVKFWLHVTPDEQLKRFKERQEDPLKRWKITDEDWRNREKWGLYEEAAEEMFMRTSTPEAPWVLVEGNCKRLARVKVLKEVLKRAETLLNI</sequence>
<reference evidence="2 3" key="1">
    <citation type="journal article" date="2009" name="Stand. Genomic Sci.">
        <title>Complete genome sequence of Thermanaerovibrio acidaminovorans type strain (Su883).</title>
        <authorList>
            <person name="Chovatia M."/>
            <person name="Sikorski J."/>
            <person name="Schroder M."/>
            <person name="Lapidus A."/>
            <person name="Nolan M."/>
            <person name="Tice H."/>
            <person name="Glavina Del Rio T."/>
            <person name="Copeland A."/>
            <person name="Cheng J.F."/>
            <person name="Lucas S."/>
            <person name="Chen F."/>
            <person name="Bruce D."/>
            <person name="Goodwin L."/>
            <person name="Pitluck S."/>
            <person name="Ivanova N."/>
            <person name="Mavromatis K."/>
            <person name="Ovchinnikova G."/>
            <person name="Pati A."/>
            <person name="Chen A."/>
            <person name="Palaniappan K."/>
            <person name="Land M."/>
            <person name="Hauser L."/>
            <person name="Chang Y.J."/>
            <person name="Jeffries C.D."/>
            <person name="Chain P."/>
            <person name="Saunders E."/>
            <person name="Detter J.C."/>
            <person name="Brettin T."/>
            <person name="Rohde M."/>
            <person name="Goker M."/>
            <person name="Spring S."/>
            <person name="Bristow J."/>
            <person name="Markowitz V."/>
            <person name="Hugenholtz P."/>
            <person name="Kyrpides N.C."/>
            <person name="Klenk H.P."/>
            <person name="Eisen J.A."/>
        </authorList>
    </citation>
    <scope>NUCLEOTIDE SEQUENCE [LARGE SCALE GENOMIC DNA]</scope>
    <source>
        <strain evidence="3">ATCC 49978 / DSM 6589 / Su883</strain>
    </source>
</reference>
<proteinExistence type="predicted"/>
<evidence type="ECO:0000313" key="3">
    <source>
        <dbReference type="Proteomes" id="UP000002030"/>
    </source>
</evidence>
<organism evidence="2 3">
    <name type="scientific">Thermanaerovibrio acidaminovorans (strain ATCC 49978 / DSM 6589 / Su883)</name>
    <name type="common">Selenomonas acidaminovorans</name>
    <dbReference type="NCBI Taxonomy" id="525903"/>
    <lineage>
        <taxon>Bacteria</taxon>
        <taxon>Thermotogati</taxon>
        <taxon>Synergistota</taxon>
        <taxon>Synergistia</taxon>
        <taxon>Synergistales</taxon>
        <taxon>Synergistaceae</taxon>
        <taxon>Thermanaerovibrio</taxon>
    </lineage>
</organism>
<dbReference type="eggNOG" id="COG2326">
    <property type="taxonomic scope" value="Bacteria"/>
</dbReference>
<dbReference type="GO" id="GO:0043751">
    <property type="term" value="F:polyphosphate:AMP phosphotransferase activity"/>
    <property type="evidence" value="ECO:0007669"/>
    <property type="project" value="InterPro"/>
</dbReference>
<keyword evidence="3" id="KW-1185">Reference proteome</keyword>
<dbReference type="InterPro" id="IPR022488">
    <property type="entry name" value="PPK2-related"/>
</dbReference>
<dbReference type="InterPro" id="IPR022489">
    <property type="entry name" value="PolyP_AMP_Tfrase"/>
</dbReference>
<dbReference type="SUPFAM" id="SSF52540">
    <property type="entry name" value="P-loop containing nucleoside triphosphate hydrolases"/>
    <property type="match status" value="2"/>
</dbReference>
<feature type="domain" description="Polyphosphate kinase-2-related" evidence="1">
    <location>
        <begin position="261"/>
        <end position="481"/>
    </location>
</feature>
<dbReference type="EnsemblBacteria" id="ACZ18570">
    <property type="protein sequence ID" value="ACZ18570"/>
    <property type="gene ID" value="Taci_0333"/>
</dbReference>
<dbReference type="Proteomes" id="UP000002030">
    <property type="component" value="Chromosome"/>
</dbReference>
<dbReference type="AlphaFoldDB" id="D1B8G7"/>
<evidence type="ECO:0000313" key="2">
    <source>
        <dbReference type="EMBL" id="ACZ18570.1"/>
    </source>
</evidence>
<dbReference type="GO" id="GO:0006797">
    <property type="term" value="P:polyphosphate metabolic process"/>
    <property type="evidence" value="ECO:0007669"/>
    <property type="project" value="InterPro"/>
</dbReference>
<protein>
    <recommendedName>
        <fullName evidence="1">Polyphosphate kinase-2-related domain-containing protein</fullName>
    </recommendedName>
</protein>
<dbReference type="PANTHER" id="PTHR34383">
    <property type="entry name" value="POLYPHOSPHATE:AMP PHOSPHOTRANSFERASE-RELATED"/>
    <property type="match status" value="1"/>
</dbReference>
<dbReference type="Gene3D" id="3.40.50.300">
    <property type="entry name" value="P-loop containing nucleotide triphosphate hydrolases"/>
    <property type="match status" value="2"/>
</dbReference>
<dbReference type="KEGG" id="tai:Taci_0333"/>
<gene>
    <name evidence="2" type="ordered locus">Taci_0333</name>
</gene>
<accession>D1B8G7</accession>
<evidence type="ECO:0000259" key="1">
    <source>
        <dbReference type="Pfam" id="PF03976"/>
    </source>
</evidence>
<dbReference type="STRING" id="525903.Taci_0333"/>
<feature type="domain" description="Polyphosphate kinase-2-related" evidence="1">
    <location>
        <begin position="11"/>
        <end position="226"/>
    </location>
</feature>